<proteinExistence type="predicted"/>
<comment type="caution">
    <text evidence="1">The sequence shown here is derived from an EMBL/GenBank/DDBJ whole genome shotgun (WGS) entry which is preliminary data.</text>
</comment>
<evidence type="ECO:0000313" key="1">
    <source>
        <dbReference type="EMBL" id="GBQ88305.1"/>
    </source>
</evidence>
<dbReference type="RefSeq" id="WP_264815343.1">
    <property type="nucleotide sequence ID" value="NZ_BAPV01000010.1"/>
</dbReference>
<organism evidence="1 2">
    <name type="scientific">Asaia krungthepensis NRIC 0535</name>
    <dbReference type="NCBI Taxonomy" id="1307925"/>
    <lineage>
        <taxon>Bacteria</taxon>
        <taxon>Pseudomonadati</taxon>
        <taxon>Pseudomonadota</taxon>
        <taxon>Alphaproteobacteria</taxon>
        <taxon>Acetobacterales</taxon>
        <taxon>Acetobacteraceae</taxon>
        <taxon>Asaia</taxon>
    </lineage>
</organism>
<name>A0ABQ0Q2J6_9PROT</name>
<gene>
    <name evidence="1" type="ORF">AA0535_1509</name>
</gene>
<keyword evidence="2" id="KW-1185">Reference proteome</keyword>
<accession>A0ABQ0Q2J6</accession>
<dbReference type="Proteomes" id="UP001062776">
    <property type="component" value="Unassembled WGS sequence"/>
</dbReference>
<sequence>MTGISDVTRGLALCCASGFAAKASLLAQLRDASVIFRAGVLMPSDLFSTPSLRDDVIYITFAPVAGTQENLAPPLGREWVTTLIVKPSIEVRVEGRQASFMSESDSKVPGIVMLAWKTGDGRSHALRHVAHENESMTQVAQALAMQGDGLEASGNVLHVPSGALSGGIGGYGRSTCLLRRQCQRFTMSIWTTRSKNRELLGIIARHHLLPRDWLDLPDGRKAQILIEGEEDQDAMQTQSLYRRDLRLRVFWDDYDELWSPQMLAGGGWVLSEGSRSSFGHEPDGLHDDIPFEALREIAMRQDMPVAYQGWCLDAAGTVFPSYAS</sequence>
<reference evidence="1" key="1">
    <citation type="submission" date="2013-04" db="EMBL/GenBank/DDBJ databases">
        <title>The genome sequencing project of 58 acetic acid bacteria.</title>
        <authorList>
            <person name="Okamoto-Kainuma A."/>
            <person name="Ishikawa M."/>
            <person name="Umino S."/>
            <person name="Koizumi Y."/>
            <person name="Shiwa Y."/>
            <person name="Yoshikawa H."/>
            <person name="Matsutani M."/>
            <person name="Matsushita K."/>
        </authorList>
    </citation>
    <scope>NUCLEOTIDE SEQUENCE</scope>
    <source>
        <strain evidence="1">NRIC 0535</strain>
    </source>
</reference>
<protein>
    <submittedName>
        <fullName evidence="1">Uncharacterized protein</fullName>
    </submittedName>
</protein>
<dbReference type="EMBL" id="BAPV01000010">
    <property type="protein sequence ID" value="GBQ88305.1"/>
    <property type="molecule type" value="Genomic_DNA"/>
</dbReference>
<evidence type="ECO:0000313" key="2">
    <source>
        <dbReference type="Proteomes" id="UP001062776"/>
    </source>
</evidence>